<dbReference type="InterPro" id="IPR028082">
    <property type="entry name" value="Peripla_BP_I"/>
</dbReference>
<gene>
    <name evidence="6" type="ORF">PBT88_06705</name>
</gene>
<dbReference type="SUPFAM" id="SSF53822">
    <property type="entry name" value="Periplasmic binding protein-like I"/>
    <property type="match status" value="1"/>
</dbReference>
<evidence type="ECO:0000256" key="1">
    <source>
        <dbReference type="ARBA" id="ARBA00022491"/>
    </source>
</evidence>
<dbReference type="Gene3D" id="1.10.260.40">
    <property type="entry name" value="lambda repressor-like DNA-binding domains"/>
    <property type="match status" value="1"/>
</dbReference>
<evidence type="ECO:0000313" key="7">
    <source>
        <dbReference type="Proteomes" id="UP001210865"/>
    </source>
</evidence>
<dbReference type="PANTHER" id="PTHR30146">
    <property type="entry name" value="LACI-RELATED TRANSCRIPTIONAL REPRESSOR"/>
    <property type="match status" value="1"/>
</dbReference>
<protein>
    <submittedName>
        <fullName evidence="6">LacI family DNA-binding transcriptional regulator</fullName>
    </submittedName>
</protein>
<keyword evidence="4" id="KW-0804">Transcription</keyword>
<keyword evidence="3 6" id="KW-0238">DNA-binding</keyword>
<sequence length="322" mass="34628">MARLAGVSQSAVSRTFTPGASVSPVMREKVVAAAAALGYQPNLIPRIMATGRSEIIAVAAGGFYNPYFTDILEVLVQMLRDAGKQMMLVHTESDLALDGVVSELARYRVDAVVTPLSIRSRSVADALNALRIPIVTLNAGVTGGLIRAVISDSETASARAAQLLCRAGGTRFGYIGGPESPQQNLREQGFARQLSIRGVHEYARAIGNFDYDGGYRAALQLFEQGRPDAIYCMNDLAALGAMDAIRSRLGLRIPEDVLIMGYDNIAMSQWPTYDLSTFDQDKPAIVRAVLAQLGETAPQLAPIRIPASLIERRTTSRSTEVA</sequence>
<dbReference type="SUPFAM" id="SSF47413">
    <property type="entry name" value="lambda repressor-like DNA-binding domains"/>
    <property type="match status" value="1"/>
</dbReference>
<dbReference type="EMBL" id="CP115174">
    <property type="protein sequence ID" value="WBO23805.1"/>
    <property type="molecule type" value="Genomic_DNA"/>
</dbReference>
<organism evidence="6 7">
    <name type="scientific">Sphingomonas abietis</name>
    <dbReference type="NCBI Taxonomy" id="3012344"/>
    <lineage>
        <taxon>Bacteria</taxon>
        <taxon>Pseudomonadati</taxon>
        <taxon>Pseudomonadota</taxon>
        <taxon>Alphaproteobacteria</taxon>
        <taxon>Sphingomonadales</taxon>
        <taxon>Sphingomonadaceae</taxon>
        <taxon>Sphingomonas</taxon>
    </lineage>
</organism>
<name>A0ABY7NSN4_9SPHN</name>
<keyword evidence="1" id="KW-0678">Repressor</keyword>
<dbReference type="SMART" id="SM00354">
    <property type="entry name" value="HTH_LACI"/>
    <property type="match status" value="1"/>
</dbReference>
<dbReference type="CDD" id="cd01392">
    <property type="entry name" value="HTH_LacI"/>
    <property type="match status" value="1"/>
</dbReference>
<accession>A0ABY7NSN4</accession>
<evidence type="ECO:0000259" key="5">
    <source>
        <dbReference type="PROSITE" id="PS50932"/>
    </source>
</evidence>
<feature type="domain" description="HTH lacI-type" evidence="5">
    <location>
        <begin position="1"/>
        <end position="50"/>
    </location>
</feature>
<dbReference type="GO" id="GO:0003677">
    <property type="term" value="F:DNA binding"/>
    <property type="evidence" value="ECO:0007669"/>
    <property type="project" value="UniProtKB-KW"/>
</dbReference>
<dbReference type="CDD" id="cd06278">
    <property type="entry name" value="PBP1_LacI-like"/>
    <property type="match status" value="1"/>
</dbReference>
<dbReference type="Pfam" id="PF13377">
    <property type="entry name" value="Peripla_BP_3"/>
    <property type="match status" value="1"/>
</dbReference>
<dbReference type="Proteomes" id="UP001210865">
    <property type="component" value="Chromosome"/>
</dbReference>
<keyword evidence="7" id="KW-1185">Reference proteome</keyword>
<dbReference type="PANTHER" id="PTHR30146:SF95">
    <property type="entry name" value="RIBOSE OPERON REPRESSOR"/>
    <property type="match status" value="1"/>
</dbReference>
<dbReference type="InterPro" id="IPR046335">
    <property type="entry name" value="LacI/GalR-like_sensor"/>
</dbReference>
<evidence type="ECO:0000256" key="3">
    <source>
        <dbReference type="ARBA" id="ARBA00023125"/>
    </source>
</evidence>
<dbReference type="Pfam" id="PF00356">
    <property type="entry name" value="LacI"/>
    <property type="match status" value="1"/>
</dbReference>
<reference evidence="6 7" key="1">
    <citation type="submission" date="2022-12" db="EMBL/GenBank/DDBJ databases">
        <title>Sphingomonas abieness sp. nov., an endophytic bacterium isolated from Abies koreana.</title>
        <authorList>
            <person name="Jiang L."/>
            <person name="Lee J."/>
        </authorList>
    </citation>
    <scope>NUCLEOTIDE SEQUENCE [LARGE SCALE GENOMIC DNA]</scope>
    <source>
        <strain evidence="7">PAMB 00755</strain>
    </source>
</reference>
<evidence type="ECO:0000313" key="6">
    <source>
        <dbReference type="EMBL" id="WBO23805.1"/>
    </source>
</evidence>
<dbReference type="PROSITE" id="PS50932">
    <property type="entry name" value="HTH_LACI_2"/>
    <property type="match status" value="1"/>
</dbReference>
<dbReference type="InterPro" id="IPR000843">
    <property type="entry name" value="HTH_LacI"/>
</dbReference>
<evidence type="ECO:0000256" key="2">
    <source>
        <dbReference type="ARBA" id="ARBA00023015"/>
    </source>
</evidence>
<keyword evidence="2" id="KW-0805">Transcription regulation</keyword>
<dbReference type="InterPro" id="IPR010982">
    <property type="entry name" value="Lambda_DNA-bd_dom_sf"/>
</dbReference>
<dbReference type="RefSeq" id="WP_270078436.1">
    <property type="nucleotide sequence ID" value="NZ_CP115174.1"/>
</dbReference>
<evidence type="ECO:0000256" key="4">
    <source>
        <dbReference type="ARBA" id="ARBA00023163"/>
    </source>
</evidence>
<dbReference type="Gene3D" id="3.40.50.2300">
    <property type="match status" value="2"/>
</dbReference>
<proteinExistence type="predicted"/>